<dbReference type="GO" id="GO:0009228">
    <property type="term" value="P:thiamine biosynthetic process"/>
    <property type="evidence" value="ECO:0007669"/>
    <property type="project" value="UniProtKB-KW"/>
</dbReference>
<dbReference type="GO" id="GO:0009030">
    <property type="term" value="F:thiamine-phosphate kinase activity"/>
    <property type="evidence" value="ECO:0007669"/>
    <property type="project" value="UniProtKB-UniRule"/>
</dbReference>
<dbReference type="EC" id="2.7.4.16" evidence="1"/>
<feature type="binding site" evidence="1">
    <location>
        <position position="317"/>
    </location>
    <ligand>
        <name>substrate</name>
    </ligand>
</feature>
<keyword evidence="1" id="KW-0479">Metal-binding</keyword>
<feature type="binding site" evidence="1">
    <location>
        <position position="134"/>
    </location>
    <ligand>
        <name>Mg(2+)</name>
        <dbReference type="ChEBI" id="CHEBI:18420"/>
        <label>1</label>
    </ligand>
</feature>
<comment type="similarity">
    <text evidence="1">Belongs to the thiamine-monophosphate kinase family.</text>
</comment>
<dbReference type="Gene3D" id="3.30.1330.10">
    <property type="entry name" value="PurM-like, N-terminal domain"/>
    <property type="match status" value="1"/>
</dbReference>
<dbReference type="GO" id="GO:0009229">
    <property type="term" value="P:thiamine diphosphate biosynthetic process"/>
    <property type="evidence" value="ECO:0007669"/>
    <property type="project" value="UniProtKB-UniRule"/>
</dbReference>
<feature type="binding site" evidence="1">
    <location>
        <position position="57"/>
    </location>
    <ligand>
        <name>Mg(2+)</name>
        <dbReference type="ChEBI" id="CHEBI:18420"/>
        <label>2</label>
    </ligand>
</feature>
<feature type="binding site" evidence="1">
    <location>
        <position position="57"/>
    </location>
    <ligand>
        <name>Mg(2+)</name>
        <dbReference type="ChEBI" id="CHEBI:18420"/>
        <label>1</label>
    </ligand>
</feature>
<name>A0A5B2WT09_9PSEU</name>
<gene>
    <name evidence="1" type="primary">thiL</name>
    <name evidence="3" type="ORF">F0L68_32590</name>
</gene>
<keyword evidence="1" id="KW-0067">ATP-binding</keyword>
<feature type="binding site" evidence="1">
    <location>
        <position position="56"/>
    </location>
    <ligand>
        <name>Mg(2+)</name>
        <dbReference type="ChEBI" id="CHEBI:18420"/>
        <label>1</label>
    </ligand>
</feature>
<dbReference type="GO" id="GO:0005524">
    <property type="term" value="F:ATP binding"/>
    <property type="evidence" value="ECO:0007669"/>
    <property type="project" value="UniProtKB-UniRule"/>
</dbReference>
<dbReference type="PANTHER" id="PTHR30270:SF0">
    <property type="entry name" value="THIAMINE-MONOPHOSPHATE KINASE"/>
    <property type="match status" value="1"/>
</dbReference>
<dbReference type="NCBIfam" id="NF004351">
    <property type="entry name" value="PRK05731.1-4"/>
    <property type="match status" value="1"/>
</dbReference>
<dbReference type="NCBIfam" id="TIGR01379">
    <property type="entry name" value="thiL"/>
    <property type="match status" value="1"/>
</dbReference>
<dbReference type="Proteomes" id="UP000323454">
    <property type="component" value="Unassembled WGS sequence"/>
</dbReference>
<feature type="binding site" evidence="1">
    <location>
        <position position="41"/>
    </location>
    <ligand>
        <name>Mg(2+)</name>
        <dbReference type="ChEBI" id="CHEBI:18420"/>
        <label>3</label>
    </ligand>
</feature>
<feature type="domain" description="PurM-like N-terminal" evidence="2">
    <location>
        <begin position="39"/>
        <end position="150"/>
    </location>
</feature>
<comment type="miscellaneous">
    <text evidence="1">Reaction mechanism of ThiL seems to utilize a direct, inline transfer of the gamma-phosphate of ATP to TMP rather than a phosphorylated enzyme intermediate.</text>
</comment>
<feature type="binding site" evidence="1">
    <location>
        <position position="41"/>
    </location>
    <ligand>
        <name>Mg(2+)</name>
        <dbReference type="ChEBI" id="CHEBI:18420"/>
        <label>4</label>
    </ligand>
</feature>
<comment type="pathway">
    <text evidence="1">Cofactor biosynthesis; thiamine diphosphate biosynthesis; thiamine diphosphate from thiamine phosphate: step 1/1.</text>
</comment>
<dbReference type="InterPro" id="IPR016188">
    <property type="entry name" value="PurM-like_N"/>
</dbReference>
<dbReference type="PANTHER" id="PTHR30270">
    <property type="entry name" value="THIAMINE-MONOPHOSPHATE KINASE"/>
    <property type="match status" value="1"/>
</dbReference>
<comment type="caution">
    <text evidence="1">Lacks conserved residue(s) required for the propagation of feature annotation.</text>
</comment>
<dbReference type="InterPro" id="IPR036921">
    <property type="entry name" value="PurM-like_N_sf"/>
</dbReference>
<keyword evidence="1 3" id="KW-0418">Kinase</keyword>
<dbReference type="Gene3D" id="3.90.650.10">
    <property type="entry name" value="PurM-like C-terminal domain"/>
    <property type="match status" value="1"/>
</dbReference>
<feature type="binding site" evidence="1">
    <location>
        <begin position="133"/>
        <end position="134"/>
    </location>
    <ligand>
        <name>ATP</name>
        <dbReference type="ChEBI" id="CHEBI:30616"/>
    </ligand>
</feature>
<proteinExistence type="inferred from homology"/>
<keyword evidence="1" id="KW-0784">Thiamine biosynthesis</keyword>
<dbReference type="UniPathway" id="UPA00060">
    <property type="reaction ID" value="UER00142"/>
</dbReference>
<comment type="caution">
    <text evidence="3">The sequence shown here is derived from an EMBL/GenBank/DDBJ whole genome shotgun (WGS) entry which is preliminary data.</text>
</comment>
<reference evidence="3 4" key="1">
    <citation type="submission" date="2019-09" db="EMBL/GenBank/DDBJ databases">
        <title>Goodfellowia gen. nov., a new genus of the Pseudonocardineae related to Actinoalloteichus, containing Goodfellowia coeruleoviolacea gen. nov., comb. nov. gen. nov., comb. nov.</title>
        <authorList>
            <person name="Labeda D."/>
        </authorList>
    </citation>
    <scope>NUCLEOTIDE SEQUENCE [LARGE SCALE GENOMIC DNA]</scope>
    <source>
        <strain evidence="3 4">AN110305</strain>
    </source>
</reference>
<dbReference type="SUPFAM" id="SSF56042">
    <property type="entry name" value="PurM C-terminal domain-like"/>
    <property type="match status" value="1"/>
</dbReference>
<keyword evidence="4" id="KW-1185">Reference proteome</keyword>
<dbReference type="AlphaFoldDB" id="A0A5B2WT09"/>
<feature type="binding site" evidence="1">
    <location>
        <position position="159"/>
    </location>
    <ligand>
        <name>ATP</name>
        <dbReference type="ChEBI" id="CHEBI:30616"/>
    </ligand>
</feature>
<feature type="binding site" evidence="1">
    <location>
        <position position="86"/>
    </location>
    <ligand>
        <name>Mg(2+)</name>
        <dbReference type="ChEBI" id="CHEBI:18420"/>
        <label>3</label>
    </ligand>
</feature>
<dbReference type="Pfam" id="PF00586">
    <property type="entry name" value="AIRS"/>
    <property type="match status" value="1"/>
</dbReference>
<dbReference type="GO" id="GO:0000287">
    <property type="term" value="F:magnesium ion binding"/>
    <property type="evidence" value="ECO:0007669"/>
    <property type="project" value="UniProtKB-UniRule"/>
</dbReference>
<accession>A0A5B2WT09</accession>
<dbReference type="EMBL" id="VUOB01000065">
    <property type="protein sequence ID" value="KAA2253549.1"/>
    <property type="molecule type" value="Genomic_DNA"/>
</dbReference>
<dbReference type="InterPro" id="IPR036676">
    <property type="entry name" value="PurM-like_C_sf"/>
</dbReference>
<keyword evidence="1" id="KW-0547">Nucleotide-binding</keyword>
<feature type="binding site" evidence="1">
    <location>
        <position position="86"/>
    </location>
    <ligand>
        <name>Mg(2+)</name>
        <dbReference type="ChEBI" id="CHEBI:18420"/>
        <label>2</label>
    </ligand>
</feature>
<evidence type="ECO:0000313" key="3">
    <source>
        <dbReference type="EMBL" id="KAA2253549.1"/>
    </source>
</evidence>
<feature type="binding site" evidence="1">
    <location>
        <position position="86"/>
    </location>
    <ligand>
        <name>Mg(2+)</name>
        <dbReference type="ChEBI" id="CHEBI:18420"/>
        <label>4</label>
    </ligand>
</feature>
<dbReference type="HAMAP" id="MF_02128">
    <property type="entry name" value="TMP_kinase"/>
    <property type="match status" value="1"/>
</dbReference>
<sequence length="321" mass="32484">MRPDAPQNADTVAGVGEFGLIRRVTQGRIQPPSTLLGPGDDAAVVAAPDGRVVATTDVLVEGVHFRLDWSTPEQVGRKAVAVNMADIAAMGATPTALLVGLGCPADTPATLVDELSAGMWQEAAVAGAGVVGGDMVTCETLVISITALGSLNGAAPVTRAGAQVGDVVAVCGRLGWAAAGLAVLGRGFRSPVAVVGAQRVPEPPYAAGPQAAAAGATAMVDVSDGLLADLGHIAVASGIGIDLRTDLLEVHPRLQDVASALGADPRHWVLTGGEDHALAATFPDPRGVPEGWRTIGTVRHGSGVTVDGIAYEKPAGWEHWR</sequence>
<dbReference type="RefSeq" id="WP_149853714.1">
    <property type="nucleotide sequence ID" value="NZ_VUOB01000065.1"/>
</dbReference>
<evidence type="ECO:0000256" key="1">
    <source>
        <dbReference type="HAMAP-Rule" id="MF_02128"/>
    </source>
</evidence>
<feature type="binding site" evidence="1">
    <location>
        <position position="64"/>
    </location>
    <ligand>
        <name>substrate</name>
    </ligand>
</feature>
<dbReference type="PIRSF" id="PIRSF005303">
    <property type="entry name" value="Thiam_monoph_kin"/>
    <property type="match status" value="1"/>
</dbReference>
<feature type="binding site" evidence="1">
    <location>
        <position position="223"/>
    </location>
    <ligand>
        <name>ATP</name>
        <dbReference type="ChEBI" id="CHEBI:30616"/>
    </ligand>
</feature>
<dbReference type="OrthoDB" id="9802811at2"/>
<evidence type="ECO:0000313" key="4">
    <source>
        <dbReference type="Proteomes" id="UP000323454"/>
    </source>
</evidence>
<protein>
    <recommendedName>
        <fullName evidence="1">Thiamine-monophosphate kinase</fullName>
        <shortName evidence="1">TMP kinase</shortName>
        <shortName evidence="1">Thiamine-phosphate kinase</shortName>
        <ecNumber evidence="1">2.7.4.16</ecNumber>
    </recommendedName>
</protein>
<comment type="catalytic activity">
    <reaction evidence="1">
        <text>thiamine phosphate + ATP = thiamine diphosphate + ADP</text>
        <dbReference type="Rhea" id="RHEA:15913"/>
        <dbReference type="ChEBI" id="CHEBI:30616"/>
        <dbReference type="ChEBI" id="CHEBI:37575"/>
        <dbReference type="ChEBI" id="CHEBI:58937"/>
        <dbReference type="ChEBI" id="CHEBI:456216"/>
        <dbReference type="EC" id="2.7.4.16"/>
    </reaction>
</comment>
<dbReference type="InterPro" id="IPR006283">
    <property type="entry name" value="ThiL-like"/>
</dbReference>
<keyword evidence="1" id="KW-0460">Magnesium</keyword>
<keyword evidence="1 3" id="KW-0808">Transferase</keyword>
<feature type="binding site" evidence="1">
    <location>
        <position position="55"/>
    </location>
    <ligand>
        <name>Mg(2+)</name>
        <dbReference type="ChEBI" id="CHEBI:18420"/>
        <label>4</label>
    </ligand>
</feature>
<organism evidence="3 4">
    <name type="scientific">Solihabitans fulvus</name>
    <dbReference type="NCBI Taxonomy" id="1892852"/>
    <lineage>
        <taxon>Bacteria</taxon>
        <taxon>Bacillati</taxon>
        <taxon>Actinomycetota</taxon>
        <taxon>Actinomycetes</taxon>
        <taxon>Pseudonocardiales</taxon>
        <taxon>Pseudonocardiaceae</taxon>
        <taxon>Solihabitans</taxon>
    </lineage>
</organism>
<reference evidence="3 4" key="2">
    <citation type="submission" date="2019-09" db="EMBL/GenBank/DDBJ databases">
        <authorList>
            <person name="Jin C."/>
        </authorList>
    </citation>
    <scope>NUCLEOTIDE SEQUENCE [LARGE SCALE GENOMIC DNA]</scope>
    <source>
        <strain evidence="3 4">AN110305</strain>
    </source>
</reference>
<feature type="binding site" evidence="1">
    <location>
        <position position="221"/>
    </location>
    <ligand>
        <name>Mg(2+)</name>
        <dbReference type="ChEBI" id="CHEBI:18420"/>
        <label>3</label>
    </ligand>
</feature>
<comment type="function">
    <text evidence="1">Catalyzes the ATP-dependent phosphorylation of thiamine-monophosphate (TMP) to form thiamine-pyrophosphate (TPP), the active form of vitamin B1.</text>
</comment>
<feature type="binding site" evidence="1">
    <location>
        <position position="274"/>
    </location>
    <ligand>
        <name>substrate</name>
    </ligand>
</feature>
<evidence type="ECO:0000259" key="2">
    <source>
        <dbReference type="Pfam" id="PF00586"/>
    </source>
</evidence>
<dbReference type="CDD" id="cd02194">
    <property type="entry name" value="ThiL"/>
    <property type="match status" value="1"/>
</dbReference>
<dbReference type="SUPFAM" id="SSF55326">
    <property type="entry name" value="PurM N-terminal domain-like"/>
    <property type="match status" value="1"/>
</dbReference>
<feature type="binding site" evidence="1">
    <location>
        <position position="224"/>
    </location>
    <ligand>
        <name>Mg(2+)</name>
        <dbReference type="ChEBI" id="CHEBI:18420"/>
        <label>5</label>
    </ligand>
</feature>